<evidence type="ECO:0000259" key="2">
    <source>
        <dbReference type="Pfam" id="PF24626"/>
    </source>
</evidence>
<evidence type="ECO:0000313" key="3">
    <source>
        <dbReference type="EMBL" id="OWZ15818.1"/>
    </source>
</evidence>
<sequence>MAQEYQHTEKSRRARLHNNALSKMEKAALQNEEAESPTHQAGEDSAAKSKSIKKKLVKPGLTKKLAHRWHGSFRIKKKVEEFAFELELSNKSGYQFYPVAHISRLKPVNKFSSRPDSTCT</sequence>
<evidence type="ECO:0000313" key="4">
    <source>
        <dbReference type="Proteomes" id="UP000198211"/>
    </source>
</evidence>
<organism evidence="3 4">
    <name type="scientific">Phytophthora megakarya</name>
    <dbReference type="NCBI Taxonomy" id="4795"/>
    <lineage>
        <taxon>Eukaryota</taxon>
        <taxon>Sar</taxon>
        <taxon>Stramenopiles</taxon>
        <taxon>Oomycota</taxon>
        <taxon>Peronosporomycetes</taxon>
        <taxon>Peronosporales</taxon>
        <taxon>Peronosporaceae</taxon>
        <taxon>Phytophthora</taxon>
    </lineage>
</organism>
<keyword evidence="4" id="KW-1185">Reference proteome</keyword>
<dbReference type="OrthoDB" id="118797at2759"/>
<name>A0A225WEY9_9STRA</name>
<feature type="domain" description="Tf2-1-like SH3-like" evidence="2">
    <location>
        <begin position="59"/>
        <end position="108"/>
    </location>
</feature>
<dbReference type="Pfam" id="PF24626">
    <property type="entry name" value="SH3_Tf2-1"/>
    <property type="match status" value="1"/>
</dbReference>
<protein>
    <recommendedName>
        <fullName evidence="2">Tf2-1-like SH3-like domain-containing protein</fullName>
    </recommendedName>
</protein>
<proteinExistence type="predicted"/>
<comment type="caution">
    <text evidence="3">The sequence shown here is derived from an EMBL/GenBank/DDBJ whole genome shotgun (WGS) entry which is preliminary data.</text>
</comment>
<feature type="compositionally biased region" description="Basic and acidic residues" evidence="1">
    <location>
        <begin position="1"/>
        <end position="11"/>
    </location>
</feature>
<dbReference type="Proteomes" id="UP000198211">
    <property type="component" value="Unassembled WGS sequence"/>
</dbReference>
<gene>
    <name evidence="3" type="ORF">PHMEG_00010465</name>
</gene>
<dbReference type="AlphaFoldDB" id="A0A225WEY9"/>
<evidence type="ECO:0000256" key="1">
    <source>
        <dbReference type="SAM" id="MobiDB-lite"/>
    </source>
</evidence>
<dbReference type="InterPro" id="IPR056924">
    <property type="entry name" value="SH3_Tf2-1"/>
</dbReference>
<accession>A0A225WEY9</accession>
<feature type="region of interest" description="Disordered" evidence="1">
    <location>
        <begin position="1"/>
        <end position="54"/>
    </location>
</feature>
<reference evidence="4" key="1">
    <citation type="submission" date="2017-03" db="EMBL/GenBank/DDBJ databases">
        <title>Phytopthora megakarya and P. palmivora, two closely related causual agents of cacao black pod achieved similar genome size and gene model numbers by different mechanisms.</title>
        <authorList>
            <person name="Ali S."/>
            <person name="Shao J."/>
            <person name="Larry D.J."/>
            <person name="Kronmiller B."/>
            <person name="Shen D."/>
            <person name="Strem M.D."/>
            <person name="Melnick R.L."/>
            <person name="Guiltinan M.J."/>
            <person name="Tyler B.M."/>
            <person name="Meinhardt L.W."/>
            <person name="Bailey B.A."/>
        </authorList>
    </citation>
    <scope>NUCLEOTIDE SEQUENCE [LARGE SCALE GENOMIC DNA]</scope>
    <source>
        <strain evidence="4">zdho120</strain>
    </source>
</reference>
<dbReference type="EMBL" id="NBNE01001046">
    <property type="protein sequence ID" value="OWZ15818.1"/>
    <property type="molecule type" value="Genomic_DNA"/>
</dbReference>